<sequence length="225" mass="24613">MRLPAALRAEEARVPGEVGFIGYPCPWVLHLPAIPEDPRKRGCPGPSGFPILPKLGKFRPRPGCPSATPTHPLAAHDIHRSDRRAGFSRKCAKKFRKPGNLPPRSRDYEVTRERGCCESQTALGGRCRHGSGCLPDHGRAGTGANRNAQRRTAHNRIDFRIFPDRTNADVGGNGNDIAGTSTEHARTKHAGTGIGTCHIATCHADGERCRSRRRRDSVSLRVDVR</sequence>
<dbReference type="AlphaFoldDB" id="A0A840Q0U7"/>
<gene>
    <name evidence="1" type="ORF">BJ970_001680</name>
</gene>
<organism evidence="1 2">
    <name type="scientific">Saccharopolyspora phatthalungensis</name>
    <dbReference type="NCBI Taxonomy" id="664693"/>
    <lineage>
        <taxon>Bacteria</taxon>
        <taxon>Bacillati</taxon>
        <taxon>Actinomycetota</taxon>
        <taxon>Actinomycetes</taxon>
        <taxon>Pseudonocardiales</taxon>
        <taxon>Pseudonocardiaceae</taxon>
        <taxon>Saccharopolyspora</taxon>
    </lineage>
</organism>
<proteinExistence type="predicted"/>
<dbReference type="EMBL" id="JACHIW010000001">
    <property type="protein sequence ID" value="MBB5154146.1"/>
    <property type="molecule type" value="Genomic_DNA"/>
</dbReference>
<reference evidence="1 2" key="1">
    <citation type="submission" date="2020-08" db="EMBL/GenBank/DDBJ databases">
        <title>Sequencing the genomes of 1000 actinobacteria strains.</title>
        <authorList>
            <person name="Klenk H.-P."/>
        </authorList>
    </citation>
    <scope>NUCLEOTIDE SEQUENCE [LARGE SCALE GENOMIC DNA]</scope>
    <source>
        <strain evidence="1 2">DSM 45584</strain>
    </source>
</reference>
<evidence type="ECO:0000313" key="1">
    <source>
        <dbReference type="EMBL" id="MBB5154146.1"/>
    </source>
</evidence>
<name>A0A840Q0U7_9PSEU</name>
<accession>A0A840Q0U7</accession>
<comment type="caution">
    <text evidence="1">The sequence shown here is derived from an EMBL/GenBank/DDBJ whole genome shotgun (WGS) entry which is preliminary data.</text>
</comment>
<dbReference type="Proteomes" id="UP000584374">
    <property type="component" value="Unassembled WGS sequence"/>
</dbReference>
<protein>
    <submittedName>
        <fullName evidence="1">Uncharacterized protein</fullName>
    </submittedName>
</protein>
<keyword evidence="2" id="KW-1185">Reference proteome</keyword>
<evidence type="ECO:0000313" key="2">
    <source>
        <dbReference type="Proteomes" id="UP000584374"/>
    </source>
</evidence>